<evidence type="ECO:0000313" key="9">
    <source>
        <dbReference type="Proteomes" id="UP000265140"/>
    </source>
</evidence>
<dbReference type="InterPro" id="IPR007110">
    <property type="entry name" value="Ig-like_dom"/>
</dbReference>
<dbReference type="GeneID" id="106023666"/>
<dbReference type="SMART" id="SM00407">
    <property type="entry name" value="IGc1"/>
    <property type="match status" value="1"/>
</dbReference>
<dbReference type="GO" id="GO:0042613">
    <property type="term" value="C:MHC class II protein complex"/>
    <property type="evidence" value="ECO:0007669"/>
    <property type="project" value="InterPro"/>
</dbReference>
<reference evidence="9" key="1">
    <citation type="journal article" date="2014" name="PLoS ONE">
        <title>The genome and linkage map of the northern pike (Esox lucius): conserved synteny revealed between the salmonid sister group and the Neoteleostei.</title>
        <authorList>
            <person name="Rondeau E.B."/>
            <person name="Minkley D.R."/>
            <person name="Leong J.S."/>
            <person name="Messmer A.M."/>
            <person name="Jantzen J.R."/>
            <person name="von Schalburg K.R."/>
            <person name="Lemon C."/>
            <person name="Bird N.H."/>
            <person name="Koop B.F."/>
        </authorList>
    </citation>
    <scope>NUCLEOTIDE SEQUENCE</scope>
</reference>
<dbReference type="SMART" id="SM00921">
    <property type="entry name" value="MHC_II_beta"/>
    <property type="match status" value="1"/>
</dbReference>
<dbReference type="Bgee" id="ENSELUG00000018858">
    <property type="expression patterns" value="Expressed in head kidney and 12 other cell types or tissues"/>
</dbReference>
<dbReference type="InterPro" id="IPR003597">
    <property type="entry name" value="Ig_C1-set"/>
</dbReference>
<dbReference type="GeneTree" id="ENSGT00950000183127"/>
<evidence type="ECO:0000256" key="3">
    <source>
        <dbReference type="ARBA" id="ARBA00022989"/>
    </source>
</evidence>
<feature type="domain" description="Ig-like" evidence="7">
    <location>
        <begin position="151"/>
        <end position="241"/>
    </location>
</feature>
<dbReference type="InterPro" id="IPR013783">
    <property type="entry name" value="Ig-like_fold"/>
</dbReference>
<dbReference type="InterPro" id="IPR050160">
    <property type="entry name" value="MHC/Immunoglobulin"/>
</dbReference>
<dbReference type="PROSITE" id="PS50835">
    <property type="entry name" value="IG_LIKE"/>
    <property type="match status" value="1"/>
</dbReference>
<accession>A0A3P8YSL8</accession>
<keyword evidence="2 6" id="KW-0812">Transmembrane</keyword>
<dbReference type="Proteomes" id="UP000265140">
    <property type="component" value="Chromosome 9"/>
</dbReference>
<feature type="transmembrane region" description="Helical" evidence="6">
    <location>
        <begin position="6"/>
        <end position="28"/>
    </location>
</feature>
<reference evidence="8" key="2">
    <citation type="submission" date="2020-02" db="EMBL/GenBank/DDBJ databases">
        <title>Esox lucius (northern pike) genome, fEsoLuc1, primary haplotype.</title>
        <authorList>
            <person name="Myers G."/>
            <person name="Karagic N."/>
            <person name="Meyer A."/>
            <person name="Pippel M."/>
            <person name="Reichard M."/>
            <person name="Winkler S."/>
            <person name="Tracey A."/>
            <person name="Sims Y."/>
            <person name="Howe K."/>
            <person name="Rhie A."/>
            <person name="Formenti G."/>
            <person name="Durbin R."/>
            <person name="Fedrigo O."/>
            <person name="Jarvis E.D."/>
        </authorList>
    </citation>
    <scope>NUCLEOTIDE SEQUENCE [LARGE SCALE GENOMIC DNA]</scope>
</reference>
<dbReference type="InterPro" id="IPR036179">
    <property type="entry name" value="Ig-like_dom_sf"/>
</dbReference>
<keyword evidence="6" id="KW-0472">Membrane</keyword>
<dbReference type="PANTHER" id="PTHR19944">
    <property type="entry name" value="MHC CLASS II-RELATED"/>
    <property type="match status" value="1"/>
</dbReference>
<dbReference type="InterPro" id="IPR011162">
    <property type="entry name" value="MHC_I/II-like_Ag-recog"/>
</dbReference>
<dbReference type="Ensembl" id="ENSELUT00000029728.3">
    <property type="protein sequence ID" value="ENSELUP00000019556.3"/>
    <property type="gene ID" value="ENSELUG00000036779.1"/>
</dbReference>
<dbReference type="InterPro" id="IPR000353">
    <property type="entry name" value="MHC_II_b_N"/>
</dbReference>
<proteinExistence type="predicted"/>
<dbReference type="GO" id="GO:0006955">
    <property type="term" value="P:immune response"/>
    <property type="evidence" value="ECO:0007669"/>
    <property type="project" value="InterPro"/>
</dbReference>
<evidence type="ECO:0000259" key="7">
    <source>
        <dbReference type="PROSITE" id="PS50835"/>
    </source>
</evidence>
<dbReference type="InterPro" id="IPR014745">
    <property type="entry name" value="MHC_II_a/b_N"/>
</dbReference>
<evidence type="ECO:0000256" key="2">
    <source>
        <dbReference type="ARBA" id="ARBA00022692"/>
    </source>
</evidence>
<keyword evidence="3 6" id="KW-1133">Transmembrane helix</keyword>
<dbReference type="SUPFAM" id="SSF48726">
    <property type="entry name" value="Immunoglobulin"/>
    <property type="match status" value="1"/>
</dbReference>
<dbReference type="PANTHER" id="PTHR19944:SF99">
    <property type="entry name" value="HLA CLASS II HISTOCOMPATIBILITY ANTIGEN, DRB1 BETA CHAIN"/>
    <property type="match status" value="1"/>
</dbReference>
<name>A0A3P8YSL8_ESOLU</name>
<evidence type="ECO:0000256" key="6">
    <source>
        <dbReference type="SAM" id="Phobius"/>
    </source>
</evidence>
<keyword evidence="9" id="KW-1185">Reference proteome</keyword>
<reference evidence="8" key="3">
    <citation type="submission" date="2025-08" db="UniProtKB">
        <authorList>
            <consortium name="Ensembl"/>
        </authorList>
    </citation>
    <scope>IDENTIFICATION</scope>
</reference>
<dbReference type="RefSeq" id="XP_028978022.2">
    <property type="nucleotide sequence ID" value="XM_029122189.2"/>
</dbReference>
<protein>
    <recommendedName>
        <fullName evidence="7">Ig-like domain-containing protein</fullName>
    </recommendedName>
</protein>
<dbReference type="AlphaFoldDB" id="A0A3P8YSL8"/>
<evidence type="ECO:0000313" key="8">
    <source>
        <dbReference type="Ensembl" id="ENSELUP00000019556.3"/>
    </source>
</evidence>
<organism evidence="8 9">
    <name type="scientific">Esox lucius</name>
    <name type="common">Northern pike</name>
    <dbReference type="NCBI Taxonomy" id="8010"/>
    <lineage>
        <taxon>Eukaryota</taxon>
        <taxon>Metazoa</taxon>
        <taxon>Chordata</taxon>
        <taxon>Craniata</taxon>
        <taxon>Vertebrata</taxon>
        <taxon>Euteleostomi</taxon>
        <taxon>Actinopterygii</taxon>
        <taxon>Neopterygii</taxon>
        <taxon>Teleostei</taxon>
        <taxon>Protacanthopterygii</taxon>
        <taxon>Esociformes</taxon>
        <taxon>Esocidae</taxon>
        <taxon>Esox</taxon>
    </lineage>
</organism>
<dbReference type="Gene3D" id="3.10.320.10">
    <property type="entry name" value="Class II Histocompatibility Antigen, M Beta Chain, Chain B, domain 1"/>
    <property type="match status" value="1"/>
</dbReference>
<dbReference type="Pfam" id="PF07654">
    <property type="entry name" value="C1-set"/>
    <property type="match status" value="1"/>
</dbReference>
<evidence type="ECO:0000256" key="5">
    <source>
        <dbReference type="ARBA" id="ARBA00023180"/>
    </source>
</evidence>
<evidence type="ECO:0000256" key="1">
    <source>
        <dbReference type="ARBA" id="ARBA00004479"/>
    </source>
</evidence>
<keyword evidence="4" id="KW-1015">Disulfide bond</keyword>
<dbReference type="KEGG" id="els:106023666"/>
<dbReference type="SUPFAM" id="SSF54452">
    <property type="entry name" value="MHC antigen-recognition domain"/>
    <property type="match status" value="1"/>
</dbReference>
<comment type="subcellular location">
    <subcellularLocation>
        <location evidence="1">Membrane</location>
        <topology evidence="1">Single-pass type I membrane protein</topology>
    </subcellularLocation>
</comment>
<feature type="transmembrane region" description="Helical" evidence="6">
    <location>
        <begin position="40"/>
        <end position="58"/>
    </location>
</feature>
<evidence type="ECO:0000256" key="4">
    <source>
        <dbReference type="ARBA" id="ARBA00023157"/>
    </source>
</evidence>
<keyword evidence="5" id="KW-0325">Glycoprotein</keyword>
<reference evidence="8" key="4">
    <citation type="submission" date="2025-09" db="UniProtKB">
        <authorList>
            <consortium name="Ensembl"/>
        </authorList>
    </citation>
    <scope>IDENTIFICATION</scope>
</reference>
<dbReference type="Gene3D" id="2.60.40.10">
    <property type="entry name" value="Immunoglobulins"/>
    <property type="match status" value="1"/>
</dbReference>
<feature type="transmembrane region" description="Helical" evidence="6">
    <location>
        <begin position="254"/>
        <end position="275"/>
    </location>
</feature>
<dbReference type="GO" id="GO:0019882">
    <property type="term" value="P:antigen processing and presentation"/>
    <property type="evidence" value="ECO:0007669"/>
    <property type="project" value="InterPro"/>
</dbReference>
<sequence>MTHLNTENLLVTMLLPMVFSVITIRCLFCHFHSCVHGCTVMMACLRSYLLSIGMISIFTPNDGHFFTIHHLCFFRGEETEYILREISDMTKVLEYNSTLKRFTGFTRLGIYNAERFNKDPLLLALLEAVLNFYCKDYRTNISKLDESHVEPSVHLRSMKPQSSTHTTMLKCSAYKFFPKKIRVTWLRDGQEVPLNMTSTEELANGDWFYQIHSYLLFTPTPGDKISCMVEHPSLTEPMILHWDASLPESERNKIMIGVSGLVLGVIFTAAGLIHYHNGRKYSGAIPVTTQ</sequence>